<gene>
    <name evidence="7" type="primary">LOC110011465</name>
</gene>
<evidence type="ECO:0000256" key="2">
    <source>
        <dbReference type="ARBA" id="ARBA00022771"/>
    </source>
</evidence>
<evidence type="ECO:0000313" key="6">
    <source>
        <dbReference type="Proteomes" id="UP000504604"/>
    </source>
</evidence>
<dbReference type="GeneID" id="110011465"/>
<dbReference type="Pfam" id="PF04434">
    <property type="entry name" value="SWIM"/>
    <property type="match status" value="1"/>
</dbReference>
<dbReference type="SMART" id="SM00575">
    <property type="entry name" value="ZnF_PMZ"/>
    <property type="match status" value="1"/>
</dbReference>
<dbReference type="RefSeq" id="XP_020547262.1">
    <property type="nucleotide sequence ID" value="XM_020691603.1"/>
</dbReference>
<dbReference type="KEGG" id="sind:110011465"/>
<keyword evidence="6" id="KW-1185">Reference proteome</keyword>
<keyword evidence="3" id="KW-0862">Zinc</keyword>
<dbReference type="PROSITE" id="PS50966">
    <property type="entry name" value="ZF_SWIM"/>
    <property type="match status" value="1"/>
</dbReference>
<organism evidence="6 7">
    <name type="scientific">Sesamum indicum</name>
    <name type="common">Oriental sesame</name>
    <name type="synonym">Sesamum orientale</name>
    <dbReference type="NCBI Taxonomy" id="4182"/>
    <lineage>
        <taxon>Eukaryota</taxon>
        <taxon>Viridiplantae</taxon>
        <taxon>Streptophyta</taxon>
        <taxon>Embryophyta</taxon>
        <taxon>Tracheophyta</taxon>
        <taxon>Spermatophyta</taxon>
        <taxon>Magnoliopsida</taxon>
        <taxon>eudicotyledons</taxon>
        <taxon>Gunneridae</taxon>
        <taxon>Pentapetalae</taxon>
        <taxon>asterids</taxon>
        <taxon>lamiids</taxon>
        <taxon>Lamiales</taxon>
        <taxon>Pedaliaceae</taxon>
        <taxon>Sesamum</taxon>
    </lineage>
</organism>
<dbReference type="PANTHER" id="PTHR31973:SF187">
    <property type="entry name" value="MUTATOR TRANSPOSASE MUDRA PROTEIN"/>
    <property type="match status" value="1"/>
</dbReference>
<proteinExistence type="predicted"/>
<sequence>MSVHDKTAAEWFDDKPPTLWSRPHFKTDIKCDVLMNNCCETFNSNILEAREKPNVTTLGWIREYIMRRLQENRDKAELKWTGVICPRILKIVEKNIEKSADCIPIEADSSHYQLTCFYGSQHSVDLDKRSCSCRKWDLNDIPCKHACSAILCKGDDPIKYVNECYSVASYKNVYKTAIMLMKREPDDIVSKQKKNGKGKQQNRLKKVQKTVKWSKCVEEKHNARRCPLKNLQEDTQVTDTFNQVIQEIKEKEAHARKKRMARLNI</sequence>
<evidence type="ECO:0000256" key="3">
    <source>
        <dbReference type="ARBA" id="ARBA00022833"/>
    </source>
</evidence>
<reference evidence="7" key="1">
    <citation type="submission" date="2025-08" db="UniProtKB">
        <authorList>
            <consortium name="RefSeq"/>
        </authorList>
    </citation>
    <scope>IDENTIFICATION</scope>
</reference>
<accession>A0A8M8ULU2</accession>
<dbReference type="GO" id="GO:0008270">
    <property type="term" value="F:zinc ion binding"/>
    <property type="evidence" value="ECO:0007669"/>
    <property type="project" value="UniProtKB-KW"/>
</dbReference>
<dbReference type="OrthoDB" id="687700at2759"/>
<keyword evidence="2 4" id="KW-0863">Zinc-finger</keyword>
<protein>
    <submittedName>
        <fullName evidence="7">Uncharacterized protein LOC110011465</fullName>
    </submittedName>
</protein>
<dbReference type="Proteomes" id="UP000504604">
    <property type="component" value="Unplaced"/>
</dbReference>
<keyword evidence="1" id="KW-0479">Metal-binding</keyword>
<dbReference type="AlphaFoldDB" id="A0A8M8ULU2"/>
<evidence type="ECO:0000259" key="5">
    <source>
        <dbReference type="PROSITE" id="PS50966"/>
    </source>
</evidence>
<dbReference type="InterPro" id="IPR007527">
    <property type="entry name" value="Znf_SWIM"/>
</dbReference>
<name>A0A8M8ULU2_SESIN</name>
<evidence type="ECO:0000256" key="1">
    <source>
        <dbReference type="ARBA" id="ARBA00022723"/>
    </source>
</evidence>
<evidence type="ECO:0000313" key="7">
    <source>
        <dbReference type="RefSeq" id="XP_020547262.1"/>
    </source>
</evidence>
<dbReference type="InterPro" id="IPR006564">
    <property type="entry name" value="Znf_PMZ"/>
</dbReference>
<feature type="domain" description="SWIM-type" evidence="5">
    <location>
        <begin position="122"/>
        <end position="154"/>
    </location>
</feature>
<dbReference type="PANTHER" id="PTHR31973">
    <property type="entry name" value="POLYPROTEIN, PUTATIVE-RELATED"/>
    <property type="match status" value="1"/>
</dbReference>
<evidence type="ECO:0000256" key="4">
    <source>
        <dbReference type="PROSITE-ProRule" id="PRU00325"/>
    </source>
</evidence>